<sequence>MSESKTFDHLLLGVGAMKAGTTWIFDALHRHPDIHFCREKEIHYLYAQHVNPGILSDHARMRRARGYLHFDPDRSSMPVLQKRVEWTANWLKGPVNDAWFNSLFLHKGAATWVADFSNMGALVPEEGWAKLHARTAKLRVVYTLREPLDRLWSHVRFHLKMQDASEKLQEWTLDELEDHVRRGADYLQHNDYAAAITRMQAALPPECLHIDVFDRIPSAPRAFIADIERFLEVTPFDLPDAIIERVVNPSPSHPMPEGFAERFAEDVAQQIEGLRALGVTVPDSWG</sequence>
<gene>
    <name evidence="2" type="ORF">KUL25_18975</name>
</gene>
<proteinExistence type="predicted"/>
<dbReference type="GO" id="GO:0008146">
    <property type="term" value="F:sulfotransferase activity"/>
    <property type="evidence" value="ECO:0007669"/>
    <property type="project" value="InterPro"/>
</dbReference>
<dbReference type="RefSeq" id="WP_257894346.1">
    <property type="nucleotide sequence ID" value="NZ_JAIMBW010000001.1"/>
</dbReference>
<reference evidence="2 3" key="1">
    <citation type="submission" date="2021-07" db="EMBL/GenBank/DDBJ databases">
        <title>Karlodiniumbacter phycospheric gen. nov., sp. nov., a phycosphere bacterium isolated from karlodinium veneficum.</title>
        <authorList>
            <person name="Peng Y."/>
            <person name="Jiang L."/>
            <person name="Lee J."/>
        </authorList>
    </citation>
    <scope>NUCLEOTIDE SEQUENCE</scope>
    <source>
        <strain evidence="2 3">N5</strain>
    </source>
</reference>
<keyword evidence="1" id="KW-0808">Transferase</keyword>
<dbReference type="PANTHER" id="PTHR10605">
    <property type="entry name" value="HEPARAN SULFATE SULFOTRANSFERASE"/>
    <property type="match status" value="1"/>
</dbReference>
<dbReference type="PANTHER" id="PTHR10605:SF56">
    <property type="entry name" value="BIFUNCTIONAL HEPARAN SULFATE N-DEACETYLASE_N-SULFOTRANSFERASE"/>
    <property type="match status" value="1"/>
</dbReference>
<dbReference type="SUPFAM" id="SSF52540">
    <property type="entry name" value="P-loop containing nucleoside triphosphate hydrolases"/>
    <property type="match status" value="1"/>
</dbReference>
<keyword evidence="3" id="KW-1185">Reference proteome</keyword>
<dbReference type="EMBL" id="CP078073">
    <property type="protein sequence ID" value="QXL87471.1"/>
    <property type="molecule type" value="Genomic_DNA"/>
</dbReference>
<dbReference type="Pfam" id="PF13469">
    <property type="entry name" value="Sulfotransfer_3"/>
    <property type="match status" value="1"/>
</dbReference>
<dbReference type="InterPro" id="IPR027417">
    <property type="entry name" value="P-loop_NTPase"/>
</dbReference>
<organism evidence="2">
    <name type="scientific">Gymnodinialimonas phycosphaerae</name>
    <dbReference type="NCBI Taxonomy" id="2841589"/>
    <lineage>
        <taxon>Bacteria</taxon>
        <taxon>Pseudomonadati</taxon>
        <taxon>Pseudomonadota</taxon>
        <taxon>Alphaproteobacteria</taxon>
        <taxon>Rhodobacterales</taxon>
        <taxon>Paracoccaceae</taxon>
        <taxon>Gymnodinialimonas</taxon>
    </lineage>
</organism>
<dbReference type="AlphaFoldDB" id="A0A975YFM1"/>
<dbReference type="InterPro" id="IPR037359">
    <property type="entry name" value="NST/OST"/>
</dbReference>
<name>A0A975YFM1_9RHOB</name>
<evidence type="ECO:0000256" key="1">
    <source>
        <dbReference type="ARBA" id="ARBA00022679"/>
    </source>
</evidence>
<dbReference type="Proteomes" id="UP000693972">
    <property type="component" value="Unassembled WGS sequence"/>
</dbReference>
<accession>A0A975YFM1</accession>
<protein>
    <submittedName>
        <fullName evidence="2">Sulfotransferase</fullName>
    </submittedName>
</protein>
<dbReference type="Gene3D" id="3.40.50.300">
    <property type="entry name" value="P-loop containing nucleotide triphosphate hydrolases"/>
    <property type="match status" value="1"/>
</dbReference>
<dbReference type="EMBL" id="JAIMBW010000001">
    <property type="protein sequence ID" value="MBY4894846.1"/>
    <property type="molecule type" value="Genomic_DNA"/>
</dbReference>
<evidence type="ECO:0000313" key="2">
    <source>
        <dbReference type="EMBL" id="QXL87471.1"/>
    </source>
</evidence>
<evidence type="ECO:0000313" key="3">
    <source>
        <dbReference type="Proteomes" id="UP000693972"/>
    </source>
</evidence>